<dbReference type="EMBL" id="VDMD01000001">
    <property type="protein sequence ID" value="TRM68881.1"/>
    <property type="molecule type" value="Genomic_DNA"/>
</dbReference>
<protein>
    <submittedName>
        <fullName evidence="2">Uncharacterized protein</fullName>
    </submittedName>
</protein>
<feature type="compositionally biased region" description="Polar residues" evidence="1">
    <location>
        <begin position="159"/>
        <end position="176"/>
    </location>
</feature>
<name>A0A550CVR6_9AGAR</name>
<sequence>MRRLGHVQRIRNSARQTREPWRPLTTRWAENGARSRQMLAHAEDAGVRAACRESDADARADVSFRADDATPHAREADERADPAIRRAMESDVALPAVETWVRDVEDIINRLEECATNTEARVVKAETRAMASEVGCSETGDGLRAAHKRAQTADVPTCETLTQEHSLQQQGCDPRE</sequence>
<evidence type="ECO:0000313" key="3">
    <source>
        <dbReference type="Proteomes" id="UP000320762"/>
    </source>
</evidence>
<organism evidence="2 3">
    <name type="scientific">Schizophyllum amplum</name>
    <dbReference type="NCBI Taxonomy" id="97359"/>
    <lineage>
        <taxon>Eukaryota</taxon>
        <taxon>Fungi</taxon>
        <taxon>Dikarya</taxon>
        <taxon>Basidiomycota</taxon>
        <taxon>Agaricomycotina</taxon>
        <taxon>Agaricomycetes</taxon>
        <taxon>Agaricomycetidae</taxon>
        <taxon>Agaricales</taxon>
        <taxon>Schizophyllaceae</taxon>
        <taxon>Schizophyllum</taxon>
    </lineage>
</organism>
<feature type="region of interest" description="Disordered" evidence="1">
    <location>
        <begin position="1"/>
        <end position="23"/>
    </location>
</feature>
<dbReference type="AlphaFoldDB" id="A0A550CVR6"/>
<gene>
    <name evidence="2" type="ORF">BD626DRAFT_2050</name>
</gene>
<dbReference type="Proteomes" id="UP000320762">
    <property type="component" value="Unassembled WGS sequence"/>
</dbReference>
<accession>A0A550CVR6</accession>
<evidence type="ECO:0000313" key="2">
    <source>
        <dbReference type="EMBL" id="TRM68881.1"/>
    </source>
</evidence>
<comment type="caution">
    <text evidence="2">The sequence shown here is derived from an EMBL/GenBank/DDBJ whole genome shotgun (WGS) entry which is preliminary data.</text>
</comment>
<proteinExistence type="predicted"/>
<evidence type="ECO:0000256" key="1">
    <source>
        <dbReference type="SAM" id="MobiDB-lite"/>
    </source>
</evidence>
<feature type="region of interest" description="Disordered" evidence="1">
    <location>
        <begin position="156"/>
        <end position="176"/>
    </location>
</feature>
<reference evidence="2 3" key="1">
    <citation type="journal article" date="2019" name="New Phytol.">
        <title>Comparative genomics reveals unique wood-decay strategies and fruiting body development in the Schizophyllaceae.</title>
        <authorList>
            <person name="Almasi E."/>
            <person name="Sahu N."/>
            <person name="Krizsan K."/>
            <person name="Balint B."/>
            <person name="Kovacs G.M."/>
            <person name="Kiss B."/>
            <person name="Cseklye J."/>
            <person name="Drula E."/>
            <person name="Henrissat B."/>
            <person name="Nagy I."/>
            <person name="Chovatia M."/>
            <person name="Adam C."/>
            <person name="LaButti K."/>
            <person name="Lipzen A."/>
            <person name="Riley R."/>
            <person name="Grigoriev I.V."/>
            <person name="Nagy L.G."/>
        </authorList>
    </citation>
    <scope>NUCLEOTIDE SEQUENCE [LARGE SCALE GENOMIC DNA]</scope>
    <source>
        <strain evidence="2 3">NL-1724</strain>
    </source>
</reference>
<keyword evidence="3" id="KW-1185">Reference proteome</keyword>